<dbReference type="EMBL" id="UINC01195571">
    <property type="protein sequence ID" value="SVE12194.1"/>
    <property type="molecule type" value="Genomic_DNA"/>
</dbReference>
<organism evidence="2">
    <name type="scientific">marine metagenome</name>
    <dbReference type="NCBI Taxonomy" id="408172"/>
    <lineage>
        <taxon>unclassified sequences</taxon>
        <taxon>metagenomes</taxon>
        <taxon>ecological metagenomes</taxon>
    </lineage>
</organism>
<proteinExistence type="predicted"/>
<dbReference type="Pfam" id="PF14808">
    <property type="entry name" value="TMEM164"/>
    <property type="match status" value="1"/>
</dbReference>
<sequence length="214" mass="24398">MSNFFSLESFEAFSFGHIAILGIFLAITIGIGFLGNRFKNNHKTTILITKILIGITIFQEIFDYLNRYLNGTIYLWQDLPLHICNYVLFISVIALYNRNEYLFNFCYFNAFSAALLANLTPDLNGVTGDIGVFFFFLHHFLIIINVVWMIVAFDMKPSIKGVFSTVILLNVFAVPIGLINILIYKLGFGFANYMYLRQPPDVNNPLLIGEGGRY</sequence>
<feature type="transmembrane region" description="Helical" evidence="1">
    <location>
        <begin position="165"/>
        <end position="184"/>
    </location>
</feature>
<accession>A0A383AX13</accession>
<reference evidence="2" key="1">
    <citation type="submission" date="2018-05" db="EMBL/GenBank/DDBJ databases">
        <authorList>
            <person name="Lanie J.A."/>
            <person name="Ng W.-L."/>
            <person name="Kazmierczak K.M."/>
            <person name="Andrzejewski T.M."/>
            <person name="Davidsen T.M."/>
            <person name="Wayne K.J."/>
            <person name="Tettelin H."/>
            <person name="Glass J.I."/>
            <person name="Rusch D."/>
            <person name="Podicherti R."/>
            <person name="Tsui H.-C.T."/>
            <person name="Winkler M.E."/>
        </authorList>
    </citation>
    <scope>NUCLEOTIDE SEQUENCE</scope>
</reference>
<feature type="non-terminal residue" evidence="2">
    <location>
        <position position="214"/>
    </location>
</feature>
<keyword evidence="1" id="KW-1133">Transmembrane helix</keyword>
<evidence type="ECO:0008006" key="3">
    <source>
        <dbReference type="Google" id="ProtNLM"/>
    </source>
</evidence>
<evidence type="ECO:0000256" key="1">
    <source>
        <dbReference type="SAM" id="Phobius"/>
    </source>
</evidence>
<gene>
    <name evidence="2" type="ORF">METZ01_LOCUS465048</name>
</gene>
<keyword evidence="1" id="KW-0472">Membrane</keyword>
<feature type="transmembrane region" description="Helical" evidence="1">
    <location>
        <begin position="132"/>
        <end position="153"/>
    </location>
</feature>
<evidence type="ECO:0000313" key="2">
    <source>
        <dbReference type="EMBL" id="SVE12194.1"/>
    </source>
</evidence>
<dbReference type="NCBIfam" id="TIGR02206">
    <property type="entry name" value="intg_mem_TP0381"/>
    <property type="match status" value="1"/>
</dbReference>
<protein>
    <recommendedName>
        <fullName evidence="3">TIGR02206 family membrane protein</fullName>
    </recommendedName>
</protein>
<feature type="transmembrane region" description="Helical" evidence="1">
    <location>
        <begin position="101"/>
        <end position="120"/>
    </location>
</feature>
<keyword evidence="1" id="KW-0812">Transmembrane</keyword>
<feature type="transmembrane region" description="Helical" evidence="1">
    <location>
        <begin position="74"/>
        <end position="96"/>
    </location>
</feature>
<feature type="transmembrane region" description="Helical" evidence="1">
    <location>
        <begin position="46"/>
        <end position="62"/>
    </location>
</feature>
<dbReference type="AlphaFoldDB" id="A0A383AX13"/>
<feature type="transmembrane region" description="Helical" evidence="1">
    <location>
        <begin position="12"/>
        <end position="34"/>
    </location>
</feature>
<name>A0A383AX13_9ZZZZ</name>
<dbReference type="InterPro" id="IPR011737">
    <property type="entry name" value="CHP02206_TP0381"/>
</dbReference>